<proteinExistence type="predicted"/>
<dbReference type="InterPro" id="IPR047655">
    <property type="entry name" value="Transpos_IS630-like"/>
</dbReference>
<dbReference type="InterPro" id="IPR038717">
    <property type="entry name" value="Tc1-like_DDE_dom"/>
</dbReference>
<dbReference type="Pfam" id="PF13358">
    <property type="entry name" value="DDE_3"/>
    <property type="match status" value="1"/>
</dbReference>
<dbReference type="Gene3D" id="3.30.420.10">
    <property type="entry name" value="Ribonuclease H-like superfamily/Ribonuclease H"/>
    <property type="match status" value="1"/>
</dbReference>
<dbReference type="InterPro" id="IPR036397">
    <property type="entry name" value="RNaseH_sf"/>
</dbReference>
<dbReference type="GO" id="GO:0003676">
    <property type="term" value="F:nucleic acid binding"/>
    <property type="evidence" value="ECO:0007669"/>
    <property type="project" value="InterPro"/>
</dbReference>
<accession>A0A3B0UR21</accession>
<reference evidence="2" key="1">
    <citation type="submission" date="2018-06" db="EMBL/GenBank/DDBJ databases">
        <authorList>
            <person name="Zhirakovskaya E."/>
        </authorList>
    </citation>
    <scope>NUCLEOTIDE SEQUENCE</scope>
</reference>
<gene>
    <name evidence="2" type="ORF">MNBD_CHLOROFLEXI01-4391</name>
</gene>
<name>A0A3B0UR21_9ZZZZ</name>
<sequence length="210" mass="24186">MRFVAPLPEPVKVTLNELLKNKRDQAEFEQAQQEIAVLHEREAKGELDVYYYDESGVSLTPTIPYGWQASGETEEIPSSRSKRLNILGFYSRDNKFEATTIAGWVNSEMVIACFDRFCETIEKETIVIIDNAPTHTSHAFKARLSAWADKGLIVKNLPTYSPELNIIEILWRFIKYKWLPLSAYQNYKQLKQELQKVLDLIGSQYSISFA</sequence>
<evidence type="ECO:0000313" key="2">
    <source>
        <dbReference type="EMBL" id="VAW31570.1"/>
    </source>
</evidence>
<organism evidence="2">
    <name type="scientific">hydrothermal vent metagenome</name>
    <dbReference type="NCBI Taxonomy" id="652676"/>
    <lineage>
        <taxon>unclassified sequences</taxon>
        <taxon>metagenomes</taxon>
        <taxon>ecological metagenomes</taxon>
    </lineage>
</organism>
<dbReference type="EMBL" id="UOEU01000251">
    <property type="protein sequence ID" value="VAW31570.1"/>
    <property type="molecule type" value="Genomic_DNA"/>
</dbReference>
<protein>
    <submittedName>
        <fullName evidence="2">Transposase</fullName>
    </submittedName>
</protein>
<dbReference type="NCBIfam" id="NF033545">
    <property type="entry name" value="transpos_IS630"/>
    <property type="match status" value="1"/>
</dbReference>
<evidence type="ECO:0000259" key="1">
    <source>
        <dbReference type="Pfam" id="PF13358"/>
    </source>
</evidence>
<dbReference type="AlphaFoldDB" id="A0A3B0UR21"/>
<feature type="domain" description="Tc1-like transposase DDE" evidence="1">
    <location>
        <begin position="48"/>
        <end position="191"/>
    </location>
</feature>